<dbReference type="Proteomes" id="UP000215261">
    <property type="component" value="Unassembled WGS sequence"/>
</dbReference>
<comment type="caution">
    <text evidence="1">The sequence shown here is derived from an EMBL/GenBank/DDBJ whole genome shotgun (WGS) entry which is preliminary data.</text>
</comment>
<evidence type="ECO:0000313" key="1">
    <source>
        <dbReference type="EMBL" id="OXS41526.1"/>
    </source>
</evidence>
<gene>
    <name evidence="1" type="ORF">AYP69_02520</name>
</gene>
<protein>
    <submittedName>
        <fullName evidence="1">Uncharacterized protein</fullName>
    </submittedName>
</protein>
<organism evidence="1 2">
    <name type="scientific">Ligilactobacillus agilis</name>
    <dbReference type="NCBI Taxonomy" id="1601"/>
    <lineage>
        <taxon>Bacteria</taxon>
        <taxon>Bacillati</taxon>
        <taxon>Bacillota</taxon>
        <taxon>Bacilli</taxon>
        <taxon>Lactobacillales</taxon>
        <taxon>Lactobacillaceae</taxon>
        <taxon>Ligilactobacillus</taxon>
    </lineage>
</organism>
<reference evidence="1 2" key="1">
    <citation type="submission" date="2016-03" db="EMBL/GenBank/DDBJ databases">
        <title>Sequencing of Lactobacillus Species from Commercial Turkeys.</title>
        <authorList>
            <person name="Johnson T.J."/>
            <person name="Youmans B.P."/>
            <person name="Case K.A."/>
        </authorList>
    </citation>
    <scope>NUCLEOTIDE SEQUENCE [LARGE SCALE GENOMIC DNA]</scope>
    <source>
        <strain evidence="1 2">UMNLA1</strain>
    </source>
</reference>
<proteinExistence type="predicted"/>
<dbReference type="EMBL" id="LUGO01000030">
    <property type="protein sequence ID" value="OXS41526.1"/>
    <property type="molecule type" value="Genomic_DNA"/>
</dbReference>
<dbReference type="AlphaFoldDB" id="A0A231Q711"/>
<name>A0A231Q711_9LACO</name>
<sequence length="65" mass="8031">MLDEKLADKYYRERLYSESNKPDYTPEELKGQEKIRKYFDEYSAVKDENERRLIVKKCYDDLWAN</sequence>
<dbReference type="RefSeq" id="WP_089144578.1">
    <property type="nucleotide sequence ID" value="NZ_LUGD01000066.1"/>
</dbReference>
<accession>A0A231Q711</accession>
<evidence type="ECO:0000313" key="2">
    <source>
        <dbReference type="Proteomes" id="UP000215261"/>
    </source>
</evidence>